<organism evidence="1">
    <name type="scientific">marine metagenome</name>
    <dbReference type="NCBI Taxonomy" id="408172"/>
    <lineage>
        <taxon>unclassified sequences</taxon>
        <taxon>metagenomes</taxon>
        <taxon>ecological metagenomes</taxon>
    </lineage>
</organism>
<reference evidence="1" key="1">
    <citation type="submission" date="2018-05" db="EMBL/GenBank/DDBJ databases">
        <authorList>
            <person name="Lanie J.A."/>
            <person name="Ng W.-L."/>
            <person name="Kazmierczak K.M."/>
            <person name="Andrzejewski T.M."/>
            <person name="Davidsen T.M."/>
            <person name="Wayne K.J."/>
            <person name="Tettelin H."/>
            <person name="Glass J.I."/>
            <person name="Rusch D."/>
            <person name="Podicherti R."/>
            <person name="Tsui H.-C.T."/>
            <person name="Winkler M.E."/>
        </authorList>
    </citation>
    <scope>NUCLEOTIDE SEQUENCE</scope>
</reference>
<sequence>MTKEYSQIPLYLSLQSNIIEITSRTVSMKPIIPIPTVAICNRSLGDIALRILFNSAFYSSSSIAAGSELAVSADNAANFLIKERLVVG</sequence>
<accession>A0A381YZN4</accession>
<dbReference type="EMBL" id="UINC01019480">
    <property type="protein sequence ID" value="SVA82498.1"/>
    <property type="molecule type" value="Genomic_DNA"/>
</dbReference>
<proteinExistence type="predicted"/>
<protein>
    <submittedName>
        <fullName evidence="1">Uncharacterized protein</fullName>
    </submittedName>
</protein>
<name>A0A381YZN4_9ZZZZ</name>
<gene>
    <name evidence="1" type="ORF">METZ01_LOCUS135352</name>
</gene>
<evidence type="ECO:0000313" key="1">
    <source>
        <dbReference type="EMBL" id="SVA82498.1"/>
    </source>
</evidence>
<dbReference type="AlphaFoldDB" id="A0A381YZN4"/>